<dbReference type="PANTHER" id="PTHR33420">
    <property type="entry name" value="FIMBRIAL SUBUNIT ELFA-RELATED"/>
    <property type="match status" value="1"/>
</dbReference>
<dbReference type="Pfam" id="PF22003">
    <property type="entry name" value="MrkDrd"/>
    <property type="match status" value="1"/>
</dbReference>
<dbReference type="GeneID" id="56504761"/>
<feature type="domain" description="MrkD-like receptor binding" evidence="4">
    <location>
        <begin position="59"/>
        <end position="188"/>
    </location>
</feature>
<dbReference type="Pfam" id="PF00419">
    <property type="entry name" value="Fimbrial"/>
    <property type="match status" value="1"/>
</dbReference>
<dbReference type="InterPro" id="IPR036937">
    <property type="entry name" value="Adhesion_dom_fimbrial_sf"/>
</dbReference>
<sequence length="344" mass="35682">MKSIIRLLILASLGLSHIASAICLQLTDEQIAGEVAADPAGYTGYKTLSRTVLFPESTVSINPDLPNGSLIATGTTGALAVRAAIVRCVGGGSMTAPYTTSPLNPVPAYPDYYETNVQGIGFRLRYIRSDGTPVDFPLTLNIAPETGNTPATYGVLERGSRFDIELIKTGDLSAGQSIVEFTGYVSTGHGNDGKTVLTIGSGSVRVKILPSCKVDSSDQNIDFGTFGPSDVSATAGPTRSVDFTVRCTGPTPPASITAMLDGTADLEDSSMLKNNGATHLAIRLKEISSGTVLRPGDATSTITHVPAGNMQSPFSLEATVLRVGSATPTVGKIQATATIVMTVL</sequence>
<dbReference type="GO" id="GO:0043709">
    <property type="term" value="P:cell adhesion involved in single-species biofilm formation"/>
    <property type="evidence" value="ECO:0007669"/>
    <property type="project" value="TreeGrafter"/>
</dbReference>
<evidence type="ECO:0000313" key="7">
    <source>
        <dbReference type="Proteomes" id="UP000494201"/>
    </source>
</evidence>
<evidence type="ECO:0000256" key="1">
    <source>
        <dbReference type="ARBA" id="ARBA00022729"/>
    </source>
</evidence>
<dbReference type="Proteomes" id="UP000755577">
    <property type="component" value="Unassembled WGS sequence"/>
</dbReference>
<feature type="signal peptide" evidence="2">
    <location>
        <begin position="1"/>
        <end position="21"/>
    </location>
</feature>
<dbReference type="InterPro" id="IPR000259">
    <property type="entry name" value="Adhesion_dom_fimbrial"/>
</dbReference>
<dbReference type="SUPFAM" id="SSF49401">
    <property type="entry name" value="Bacterial adhesins"/>
    <property type="match status" value="1"/>
</dbReference>
<evidence type="ECO:0000313" key="8">
    <source>
        <dbReference type="Proteomes" id="UP000755577"/>
    </source>
</evidence>
<dbReference type="InterPro" id="IPR050263">
    <property type="entry name" value="Bact_Fimbrial_Adh_Pro"/>
</dbReference>
<keyword evidence="1 2" id="KW-0732">Signal</keyword>
<dbReference type="InterPro" id="IPR054160">
    <property type="entry name" value="MrkD_recept-bd"/>
</dbReference>
<reference evidence="5 8" key="2">
    <citation type="submission" date="2021-02" db="EMBL/GenBank/DDBJ databases">
        <title>Draft genome of the type strains Burkholderia anthina DSM16086.</title>
        <authorList>
            <person name="Hertel R."/>
            <person name="Meissner J."/>
            <person name="Poehlein A."/>
            <person name="Daniel R."/>
            <person name="Commichau F.M."/>
        </authorList>
    </citation>
    <scope>NUCLEOTIDE SEQUENCE [LARGE SCALE GENOMIC DNA]</scope>
    <source>
        <strain evidence="5 8">DSM 16086</strain>
    </source>
</reference>
<proteinExistence type="predicted"/>
<dbReference type="EMBL" id="JAFCIQ010000012">
    <property type="protein sequence ID" value="MBM2768271.1"/>
    <property type="molecule type" value="Genomic_DNA"/>
</dbReference>
<dbReference type="Gene3D" id="2.60.40.3310">
    <property type="match status" value="1"/>
</dbReference>
<accession>A0A6P2GJ91</accession>
<reference evidence="6 7" key="1">
    <citation type="submission" date="2019-09" db="EMBL/GenBank/DDBJ databases">
        <authorList>
            <person name="Depoorter E."/>
        </authorList>
    </citation>
    <scope>NUCLEOTIDE SEQUENCE [LARGE SCALE GENOMIC DNA]</scope>
    <source>
        <strain evidence="6">LMG 20980</strain>
    </source>
</reference>
<evidence type="ECO:0000259" key="4">
    <source>
        <dbReference type="Pfam" id="PF22003"/>
    </source>
</evidence>
<keyword evidence="8" id="KW-1185">Reference proteome</keyword>
<dbReference type="Proteomes" id="UP000494201">
    <property type="component" value="Unassembled WGS sequence"/>
</dbReference>
<evidence type="ECO:0000313" key="5">
    <source>
        <dbReference type="EMBL" id="MBM2768271.1"/>
    </source>
</evidence>
<feature type="chain" id="PRO_5026780098" evidence="2">
    <location>
        <begin position="22"/>
        <end position="344"/>
    </location>
</feature>
<dbReference type="PANTHER" id="PTHR33420:SF3">
    <property type="entry name" value="FIMBRIAL SUBUNIT ELFA"/>
    <property type="match status" value="1"/>
</dbReference>
<organism evidence="6 7">
    <name type="scientific">Burkholderia anthina</name>
    <dbReference type="NCBI Taxonomy" id="179879"/>
    <lineage>
        <taxon>Bacteria</taxon>
        <taxon>Pseudomonadati</taxon>
        <taxon>Pseudomonadota</taxon>
        <taxon>Betaproteobacteria</taxon>
        <taxon>Burkholderiales</taxon>
        <taxon>Burkholderiaceae</taxon>
        <taxon>Burkholderia</taxon>
        <taxon>Burkholderia cepacia complex</taxon>
    </lineage>
</organism>
<dbReference type="AlphaFoldDB" id="A0A6P2GJ91"/>
<dbReference type="RefSeq" id="WP_096500066.1">
    <property type="nucleotide sequence ID" value="NZ_CABVLY010000045.1"/>
</dbReference>
<dbReference type="InterPro" id="IPR008966">
    <property type="entry name" value="Adhesion_dom_sf"/>
</dbReference>
<dbReference type="Gene3D" id="2.60.40.1090">
    <property type="entry name" value="Fimbrial-type adhesion domain"/>
    <property type="match status" value="1"/>
</dbReference>
<name>A0A6P2GJ91_9BURK</name>
<evidence type="ECO:0000259" key="3">
    <source>
        <dbReference type="Pfam" id="PF00419"/>
    </source>
</evidence>
<evidence type="ECO:0000313" key="6">
    <source>
        <dbReference type="EMBL" id="VVU54039.1"/>
    </source>
</evidence>
<feature type="domain" description="Fimbrial-type adhesion" evidence="3">
    <location>
        <begin position="204"/>
        <end position="342"/>
    </location>
</feature>
<dbReference type="GO" id="GO:0009289">
    <property type="term" value="C:pilus"/>
    <property type="evidence" value="ECO:0007669"/>
    <property type="project" value="InterPro"/>
</dbReference>
<gene>
    <name evidence="6" type="ORF">BAN20980_06679</name>
    <name evidence="5" type="ORF">JQK92_17775</name>
</gene>
<evidence type="ECO:0000256" key="2">
    <source>
        <dbReference type="SAM" id="SignalP"/>
    </source>
</evidence>
<dbReference type="EMBL" id="CABVLY010000045">
    <property type="protein sequence ID" value="VVU54039.1"/>
    <property type="molecule type" value="Genomic_DNA"/>
</dbReference>
<protein>
    <submittedName>
        <fullName evidence="6">Fimbrial protein</fullName>
    </submittedName>
</protein>